<dbReference type="AlphaFoldDB" id="A0AAF0EEQ5"/>
<dbReference type="GO" id="GO:0034599">
    <property type="term" value="P:cellular response to oxidative stress"/>
    <property type="evidence" value="ECO:0007669"/>
    <property type="project" value="InterPro"/>
</dbReference>
<dbReference type="GO" id="GO:0005634">
    <property type="term" value="C:nucleus"/>
    <property type="evidence" value="ECO:0007669"/>
    <property type="project" value="UniProtKB-SubCell"/>
</dbReference>
<dbReference type="Gene3D" id="1.10.510.10">
    <property type="entry name" value="Transferase(Phosphotransferase) domain 1"/>
    <property type="match status" value="1"/>
</dbReference>
<keyword evidence="9" id="KW-0418">Kinase</keyword>
<keyword evidence="10" id="KW-1185">Reference proteome</keyword>
<accession>A0AAF0EEQ5</accession>
<feature type="region of interest" description="Disordered" evidence="7">
    <location>
        <begin position="1"/>
        <end position="93"/>
    </location>
</feature>
<sequence length="627" mass="70145">MDRTPVKTRRLGASPRMRPVNAPPLPNDVHTPMETSASAWADESESELSSVPSSSSSELDDTPTHLPRPMATQEDGAPPQTQTEQPLSRTDLQKHRRNSLVAMCEAQQNTVPADATKPAPMSRSMSAGLTKPSSERKDLGGLDLERLDLLDREIPAERLEKLEQIGSGAFKVVYRGRYHVSSTQVSRVAISDLRDEVTEMDIKELKFLRDLCHENIVRFIGISIPPRPSPIPCMIVSELCEHGDLFDYIRNTPPPPHADLFRLLLQIARGLEYLHTRTPTIVHRDCKSTNVLITGDGTAKIADFGLARVKTSARARIRSLVGTVNWQAPELWVPKPNYNEKVDVWSAAMTFWEALQWHQPEKRYPFQGMNEHQIYLLVGQKKLRYVVFSHIDSPFVGGIRRRYGGDIVDLLDAMWAQSPRDRPNMSQLSQSFLETIQNRRTVYSLSKKNILPDAQIVQLIQQAVREAPSSFNVQSSRVVVLFGAQHDNYWGQIVPAALRAVAGEGAVEASKQKLAGFQAGTGTILFFEDMNLIKGQQEAFPQYAAGFPVWSSHSSGMAQIYTWALLEAQGFGCNLQHYGSLTGETLKKVYNLPESYAIQSEMVFGFPEQPAGEKSYIPDDEHVIVFN</sequence>
<comment type="subcellular location">
    <subcellularLocation>
        <location evidence="2">Cytoplasm</location>
    </subcellularLocation>
    <subcellularLocation>
        <location evidence="1">Nucleus</location>
    </subcellularLocation>
</comment>
<dbReference type="InterPro" id="IPR011009">
    <property type="entry name" value="Kinase-like_dom_sf"/>
</dbReference>
<dbReference type="GO" id="GO:0004674">
    <property type="term" value="F:protein serine/threonine kinase activity"/>
    <property type="evidence" value="ECO:0007669"/>
    <property type="project" value="UniProtKB-KW"/>
</dbReference>
<feature type="compositionally biased region" description="Low complexity" evidence="7">
    <location>
        <begin position="36"/>
        <end position="57"/>
    </location>
</feature>
<dbReference type="Gene3D" id="3.40.109.10">
    <property type="entry name" value="NADH Oxidase"/>
    <property type="match status" value="1"/>
</dbReference>
<evidence type="ECO:0000256" key="1">
    <source>
        <dbReference type="ARBA" id="ARBA00004123"/>
    </source>
</evidence>
<evidence type="ECO:0000259" key="8">
    <source>
        <dbReference type="PROSITE" id="PS50011"/>
    </source>
</evidence>
<feature type="domain" description="Protein kinase" evidence="8">
    <location>
        <begin position="159"/>
        <end position="433"/>
    </location>
</feature>
<reference evidence="9" key="1">
    <citation type="submission" date="2023-03" db="EMBL/GenBank/DDBJ databases">
        <title>Mating type loci evolution in Malassezia.</title>
        <authorList>
            <person name="Coelho M.A."/>
        </authorList>
    </citation>
    <scope>NUCLEOTIDE SEQUENCE</scope>
    <source>
        <strain evidence="9">CBS 12830</strain>
    </source>
</reference>
<keyword evidence="6" id="KW-0539">Nucleus</keyword>
<dbReference type="InterPro" id="IPR029479">
    <property type="entry name" value="Nitroreductase"/>
</dbReference>
<keyword evidence="9" id="KW-0723">Serine/threonine-protein kinase</keyword>
<dbReference type="CDD" id="cd02140">
    <property type="entry name" value="Frm2-like"/>
    <property type="match status" value="1"/>
</dbReference>
<feature type="compositionally biased region" description="Polar residues" evidence="7">
    <location>
        <begin position="79"/>
        <end position="90"/>
    </location>
</feature>
<evidence type="ECO:0000256" key="2">
    <source>
        <dbReference type="ARBA" id="ARBA00004496"/>
    </source>
</evidence>
<keyword evidence="9" id="KW-0808">Transferase</keyword>
<evidence type="ECO:0000256" key="5">
    <source>
        <dbReference type="ARBA" id="ARBA00023002"/>
    </source>
</evidence>
<dbReference type="PROSITE" id="PS50011">
    <property type="entry name" value="PROTEIN_KINASE_DOM"/>
    <property type="match status" value="1"/>
</dbReference>
<feature type="region of interest" description="Disordered" evidence="7">
    <location>
        <begin position="107"/>
        <end position="138"/>
    </location>
</feature>
<comment type="similarity">
    <text evidence="3">Belongs to the nitroreductase family.</text>
</comment>
<dbReference type="GO" id="GO:0005737">
    <property type="term" value="C:cytoplasm"/>
    <property type="evidence" value="ECO:0007669"/>
    <property type="project" value="UniProtKB-SubCell"/>
</dbReference>
<dbReference type="SUPFAM" id="SSF56112">
    <property type="entry name" value="Protein kinase-like (PK-like)"/>
    <property type="match status" value="1"/>
</dbReference>
<name>A0AAF0EEQ5_9BASI</name>
<evidence type="ECO:0000256" key="4">
    <source>
        <dbReference type="ARBA" id="ARBA00022490"/>
    </source>
</evidence>
<keyword evidence="5" id="KW-0560">Oxidoreductase</keyword>
<evidence type="ECO:0000313" key="10">
    <source>
        <dbReference type="Proteomes" id="UP001214415"/>
    </source>
</evidence>
<dbReference type="SUPFAM" id="SSF55469">
    <property type="entry name" value="FMN-dependent nitroreductase-like"/>
    <property type="match status" value="1"/>
</dbReference>
<dbReference type="FunFam" id="3.40.109.10:FF:000001">
    <property type="entry name" value="Nitroreductase family"/>
    <property type="match status" value="1"/>
</dbReference>
<feature type="compositionally biased region" description="Basic residues" evidence="7">
    <location>
        <begin position="1"/>
        <end position="10"/>
    </location>
</feature>
<dbReference type="Pfam" id="PF00881">
    <property type="entry name" value="Nitroreductase"/>
    <property type="match status" value="1"/>
</dbReference>
<evidence type="ECO:0000256" key="7">
    <source>
        <dbReference type="SAM" id="MobiDB-lite"/>
    </source>
</evidence>
<dbReference type="InterPro" id="IPR033877">
    <property type="entry name" value="Frm2/Hbn1"/>
</dbReference>
<evidence type="ECO:0000313" key="9">
    <source>
        <dbReference type="EMBL" id="WFD23974.1"/>
    </source>
</evidence>
<dbReference type="PANTHER" id="PTHR43035">
    <property type="entry name" value="FATTY ACID REPRESSION MUTANT PROTEIN 2-RELATED"/>
    <property type="match status" value="1"/>
</dbReference>
<protein>
    <submittedName>
        <fullName evidence="9">Non-specific serine/threonine protein kinase</fullName>
        <ecNumber evidence="9">2.7.11.1</ecNumber>
    </submittedName>
</protein>
<proteinExistence type="inferred from homology"/>
<dbReference type="Proteomes" id="UP001214415">
    <property type="component" value="Chromosome 5"/>
</dbReference>
<keyword evidence="4" id="KW-0963">Cytoplasm</keyword>
<dbReference type="Pfam" id="PF07714">
    <property type="entry name" value="PK_Tyr_Ser-Thr"/>
    <property type="match status" value="1"/>
</dbReference>
<organism evidence="9 10">
    <name type="scientific">Malassezia equina</name>
    <dbReference type="NCBI Taxonomy" id="1381935"/>
    <lineage>
        <taxon>Eukaryota</taxon>
        <taxon>Fungi</taxon>
        <taxon>Dikarya</taxon>
        <taxon>Basidiomycota</taxon>
        <taxon>Ustilaginomycotina</taxon>
        <taxon>Malasseziomycetes</taxon>
        <taxon>Malasseziales</taxon>
        <taxon>Malasseziaceae</taxon>
        <taxon>Malassezia</taxon>
    </lineage>
</organism>
<evidence type="ECO:0000256" key="6">
    <source>
        <dbReference type="ARBA" id="ARBA00023242"/>
    </source>
</evidence>
<dbReference type="InterPro" id="IPR000415">
    <property type="entry name" value="Nitroreductase-like"/>
</dbReference>
<dbReference type="InterPro" id="IPR001245">
    <property type="entry name" value="Ser-Thr/Tyr_kinase_cat_dom"/>
</dbReference>
<dbReference type="GO" id="GO:0005524">
    <property type="term" value="F:ATP binding"/>
    <property type="evidence" value="ECO:0007669"/>
    <property type="project" value="InterPro"/>
</dbReference>
<dbReference type="InterPro" id="IPR000719">
    <property type="entry name" value="Prot_kinase_dom"/>
</dbReference>
<gene>
    <name evidence="9" type="ORF">MEQU1_002669</name>
</gene>
<dbReference type="GO" id="GO:0016491">
    <property type="term" value="F:oxidoreductase activity"/>
    <property type="evidence" value="ECO:0007669"/>
    <property type="project" value="UniProtKB-KW"/>
</dbReference>
<dbReference type="PANTHER" id="PTHR43035:SF1">
    <property type="entry name" value="FATTY ACID REPRESSION MUTANT PROTEIN 2-RELATED"/>
    <property type="match status" value="1"/>
</dbReference>
<dbReference type="EC" id="2.7.11.1" evidence="9"/>
<evidence type="ECO:0000256" key="3">
    <source>
        <dbReference type="ARBA" id="ARBA00007118"/>
    </source>
</evidence>
<dbReference type="EMBL" id="CP119904">
    <property type="protein sequence ID" value="WFD23974.1"/>
    <property type="molecule type" value="Genomic_DNA"/>
</dbReference>